<accession>A0A8H7ELF4</accession>
<sequence>IINQKYPTRADLYSAIRDQAINVDGFDITIKRSGTIKGSGTQFCYFQCIHGDQHRGHRAKSGKDTDDNVEPTEEDAAVVEEDMPSNQYVCINGVAKRKPRRTTKKIGCSWVIYASYTNKEGAWTVKRERSKIDSHTHELSSEKIVYHNARKLDGETQVKVAELTEAGVRPSQIVRVSKDLDGKPTMMAKDIYNFKQKFS</sequence>
<dbReference type="PANTHER" id="PTHR31569">
    <property type="entry name" value="SWIM-TYPE DOMAIN-CONTAINING PROTEIN"/>
    <property type="match status" value="1"/>
</dbReference>
<reference evidence="1" key="1">
    <citation type="submission" date="2020-01" db="EMBL/GenBank/DDBJ databases">
        <title>Genome Sequencing of Three Apophysomyces-Like Fungal Strains Confirms a Novel Fungal Genus in the Mucoromycota with divergent Burkholderia-like Endosymbiotic Bacteria.</title>
        <authorList>
            <person name="Stajich J.E."/>
            <person name="Macias A.M."/>
            <person name="Carter-House D."/>
            <person name="Lovett B."/>
            <person name="Kasson L.R."/>
            <person name="Berry K."/>
            <person name="Grigoriev I."/>
            <person name="Chang Y."/>
            <person name="Spatafora J."/>
            <person name="Kasson M.T."/>
        </authorList>
    </citation>
    <scope>NUCLEOTIDE SEQUENCE</scope>
    <source>
        <strain evidence="1">NRRL A-21654</strain>
    </source>
</reference>
<proteinExistence type="predicted"/>
<dbReference type="InterPro" id="IPR052579">
    <property type="entry name" value="Zinc_finger_SWIM"/>
</dbReference>
<name>A0A8H7ELF4_9FUNG</name>
<dbReference type="PANTHER" id="PTHR31569:SF4">
    <property type="entry name" value="SWIM-TYPE DOMAIN-CONTAINING PROTEIN"/>
    <property type="match status" value="1"/>
</dbReference>
<gene>
    <name evidence="1" type="ORF">EC973_009628</name>
</gene>
<dbReference type="EMBL" id="JABAYA010000970">
    <property type="protein sequence ID" value="KAF7720376.1"/>
    <property type="molecule type" value="Genomic_DNA"/>
</dbReference>
<evidence type="ECO:0000313" key="1">
    <source>
        <dbReference type="EMBL" id="KAF7720376.1"/>
    </source>
</evidence>
<organism evidence="1 2">
    <name type="scientific">Apophysomyces ossiformis</name>
    <dbReference type="NCBI Taxonomy" id="679940"/>
    <lineage>
        <taxon>Eukaryota</taxon>
        <taxon>Fungi</taxon>
        <taxon>Fungi incertae sedis</taxon>
        <taxon>Mucoromycota</taxon>
        <taxon>Mucoromycotina</taxon>
        <taxon>Mucoromycetes</taxon>
        <taxon>Mucorales</taxon>
        <taxon>Mucorineae</taxon>
        <taxon>Mucoraceae</taxon>
        <taxon>Apophysomyces</taxon>
    </lineage>
</organism>
<evidence type="ECO:0000313" key="2">
    <source>
        <dbReference type="Proteomes" id="UP000605846"/>
    </source>
</evidence>
<feature type="non-terminal residue" evidence="1">
    <location>
        <position position="1"/>
    </location>
</feature>
<feature type="non-terminal residue" evidence="1">
    <location>
        <position position="199"/>
    </location>
</feature>
<keyword evidence="2" id="KW-1185">Reference proteome</keyword>
<dbReference type="Proteomes" id="UP000605846">
    <property type="component" value="Unassembled WGS sequence"/>
</dbReference>
<dbReference type="AlphaFoldDB" id="A0A8H7ELF4"/>
<evidence type="ECO:0008006" key="3">
    <source>
        <dbReference type="Google" id="ProtNLM"/>
    </source>
</evidence>
<comment type="caution">
    <text evidence="1">The sequence shown here is derived from an EMBL/GenBank/DDBJ whole genome shotgun (WGS) entry which is preliminary data.</text>
</comment>
<protein>
    <recommendedName>
        <fullName evidence="3">FAR1 domain-containing protein</fullName>
    </recommendedName>
</protein>